<evidence type="ECO:0008006" key="6">
    <source>
        <dbReference type="Google" id="ProtNLM"/>
    </source>
</evidence>
<keyword evidence="2" id="KW-0812">Transmembrane</keyword>
<evidence type="ECO:0000313" key="5">
    <source>
        <dbReference type="Proteomes" id="UP000596742"/>
    </source>
</evidence>
<feature type="chain" id="PRO_5032274801" description="TNFR-Cys domain-containing protein" evidence="3">
    <location>
        <begin position="26"/>
        <end position="354"/>
    </location>
</feature>
<name>A0A8B6CKH0_MYTGA</name>
<keyword evidence="5" id="KW-1185">Reference proteome</keyword>
<dbReference type="OrthoDB" id="6108641at2759"/>
<feature type="signal peptide" evidence="3">
    <location>
        <begin position="1"/>
        <end position="25"/>
    </location>
</feature>
<feature type="compositionally biased region" description="Basic and acidic residues" evidence="1">
    <location>
        <begin position="343"/>
        <end position="354"/>
    </location>
</feature>
<dbReference type="EMBL" id="UYJE01001949">
    <property type="protein sequence ID" value="VDI06637.1"/>
    <property type="molecule type" value="Genomic_DNA"/>
</dbReference>
<keyword evidence="2" id="KW-1133">Transmembrane helix</keyword>
<keyword evidence="2" id="KW-0472">Membrane</keyword>
<feature type="region of interest" description="Disordered" evidence="1">
    <location>
        <begin position="335"/>
        <end position="354"/>
    </location>
</feature>
<feature type="region of interest" description="Disordered" evidence="1">
    <location>
        <begin position="221"/>
        <end position="241"/>
    </location>
</feature>
<evidence type="ECO:0000313" key="4">
    <source>
        <dbReference type="EMBL" id="VDI06637.1"/>
    </source>
</evidence>
<proteinExistence type="predicted"/>
<evidence type="ECO:0000256" key="2">
    <source>
        <dbReference type="SAM" id="Phobius"/>
    </source>
</evidence>
<keyword evidence="3" id="KW-0732">Signal</keyword>
<comment type="caution">
    <text evidence="4">The sequence shown here is derived from an EMBL/GenBank/DDBJ whole genome shotgun (WGS) entry which is preliminary data.</text>
</comment>
<feature type="transmembrane region" description="Helical" evidence="2">
    <location>
        <begin position="268"/>
        <end position="292"/>
    </location>
</feature>
<dbReference type="Proteomes" id="UP000596742">
    <property type="component" value="Unassembled WGS sequence"/>
</dbReference>
<reference evidence="4" key="1">
    <citation type="submission" date="2018-11" db="EMBL/GenBank/DDBJ databases">
        <authorList>
            <person name="Alioto T."/>
            <person name="Alioto T."/>
        </authorList>
    </citation>
    <scope>NUCLEOTIDE SEQUENCE</scope>
</reference>
<gene>
    <name evidence="4" type="ORF">MGAL_10B086284</name>
</gene>
<sequence length="354" mass="40182">MFEKRIKGIACVVFCVFLLLHQCASSSVALHFKLDCKTDQVKRWTIKGSYVCCYTVKCIPGQKFAFCGGHNGHDTCQNCPEGYSHKDFINTAHFKYKIDPCVKEEECSDYSDLIKQNGECVCDRTRGYYGRDKNRCAADNRSCKKAGHELNQDGGCEICGQEHFKAAEDYSLCIKKTRCTNDQEVDFKGSHTADRTCRRRIIPKRDIPAPVKPTIKATNKTKYDNKNDMGDGDISKSMEEKNGTVDITDLNRPTKENNSEQNSGSQTIVIVALTVISIFLPVCFVMILIIFFKKGQHRNLFCCLQNVVNHHNHHMNFDAENVIVGDNNKMLYKEEASEVSEDTDLKKDVDNDYD</sequence>
<organism evidence="4 5">
    <name type="scientific">Mytilus galloprovincialis</name>
    <name type="common">Mediterranean mussel</name>
    <dbReference type="NCBI Taxonomy" id="29158"/>
    <lineage>
        <taxon>Eukaryota</taxon>
        <taxon>Metazoa</taxon>
        <taxon>Spiralia</taxon>
        <taxon>Lophotrochozoa</taxon>
        <taxon>Mollusca</taxon>
        <taxon>Bivalvia</taxon>
        <taxon>Autobranchia</taxon>
        <taxon>Pteriomorphia</taxon>
        <taxon>Mytilida</taxon>
        <taxon>Mytiloidea</taxon>
        <taxon>Mytilidae</taxon>
        <taxon>Mytilinae</taxon>
        <taxon>Mytilus</taxon>
    </lineage>
</organism>
<protein>
    <recommendedName>
        <fullName evidence="6">TNFR-Cys domain-containing protein</fullName>
    </recommendedName>
</protein>
<evidence type="ECO:0000256" key="1">
    <source>
        <dbReference type="SAM" id="MobiDB-lite"/>
    </source>
</evidence>
<accession>A0A8B6CKH0</accession>
<dbReference type="AlphaFoldDB" id="A0A8B6CKH0"/>
<evidence type="ECO:0000256" key="3">
    <source>
        <dbReference type="SAM" id="SignalP"/>
    </source>
</evidence>